<evidence type="ECO:0000313" key="5">
    <source>
        <dbReference type="Proteomes" id="UP000646579"/>
    </source>
</evidence>
<dbReference type="PANTHER" id="PTHR13090:SF1">
    <property type="entry name" value="ARGININE-HYDROXYLASE NDUFAF5, MITOCHONDRIAL"/>
    <property type="match status" value="1"/>
</dbReference>
<dbReference type="Proteomes" id="UP000646579">
    <property type="component" value="Unassembled WGS sequence"/>
</dbReference>
<evidence type="ECO:0000256" key="2">
    <source>
        <dbReference type="ARBA" id="ARBA00022679"/>
    </source>
</evidence>
<dbReference type="SUPFAM" id="SSF53335">
    <property type="entry name" value="S-adenosyl-L-methionine-dependent methyltransferases"/>
    <property type="match status" value="1"/>
</dbReference>
<dbReference type="InterPro" id="IPR050602">
    <property type="entry name" value="Malonyl-ACP_OMT"/>
</dbReference>
<gene>
    <name evidence="4" type="ORF">GCM10007989_23230</name>
</gene>
<sequence length="281" mass="30638">MSDIPRIFDRTLIARHLSRRAATDDVFTKLIHQDLDDRLGTLKRRFENALAIGPTLELLPEHTATADGPVTFARLATIDTEDDDGLPDMAENQYDLIVSVLDLQVVNDVPGYLSRLARSLTPDGLLMAVALGGESLGELRRAFLEADTHIFGGAFARVAPFIPLRDAGGLLQRAGLALPVADVETHIVRYSDPLALMRELKALGAANPLVDRPNKMATRGLIARAMEAYGEAAMDDDGRVRATLELLWMSGWSPHENQQKPLKPGSATVSLTEVLKDKSKA</sequence>
<reference evidence="4" key="1">
    <citation type="journal article" date="2014" name="Int. J. Syst. Evol. Microbiol.">
        <title>Complete genome sequence of Corynebacterium casei LMG S-19264T (=DSM 44701T), isolated from a smear-ripened cheese.</title>
        <authorList>
            <consortium name="US DOE Joint Genome Institute (JGI-PGF)"/>
            <person name="Walter F."/>
            <person name="Albersmeier A."/>
            <person name="Kalinowski J."/>
            <person name="Ruckert C."/>
        </authorList>
    </citation>
    <scope>NUCLEOTIDE SEQUENCE</scope>
    <source>
        <strain evidence="4">KCTC 32437</strain>
    </source>
</reference>
<dbReference type="EMBL" id="BMZE01000002">
    <property type="protein sequence ID" value="GHA26770.1"/>
    <property type="molecule type" value="Genomic_DNA"/>
</dbReference>
<reference evidence="4" key="2">
    <citation type="submission" date="2020-09" db="EMBL/GenBank/DDBJ databases">
        <authorList>
            <person name="Sun Q."/>
            <person name="Kim S."/>
        </authorList>
    </citation>
    <scope>NUCLEOTIDE SEQUENCE</scope>
    <source>
        <strain evidence="4">KCTC 32437</strain>
    </source>
</reference>
<protein>
    <submittedName>
        <fullName evidence="4">Methyltransferase</fullName>
    </submittedName>
</protein>
<evidence type="ECO:0000256" key="3">
    <source>
        <dbReference type="SAM" id="MobiDB-lite"/>
    </source>
</evidence>
<dbReference type="GO" id="GO:0032259">
    <property type="term" value="P:methylation"/>
    <property type="evidence" value="ECO:0007669"/>
    <property type="project" value="UniProtKB-KW"/>
</dbReference>
<comment type="caution">
    <text evidence="4">The sequence shown here is derived from an EMBL/GenBank/DDBJ whole genome shotgun (WGS) entry which is preliminary data.</text>
</comment>
<organism evidence="4 5">
    <name type="scientific">Devosia pacifica</name>
    <dbReference type="NCBI Taxonomy" id="1335967"/>
    <lineage>
        <taxon>Bacteria</taxon>
        <taxon>Pseudomonadati</taxon>
        <taxon>Pseudomonadota</taxon>
        <taxon>Alphaproteobacteria</taxon>
        <taxon>Hyphomicrobiales</taxon>
        <taxon>Devosiaceae</taxon>
        <taxon>Devosia</taxon>
    </lineage>
</organism>
<feature type="region of interest" description="Disordered" evidence="3">
    <location>
        <begin position="255"/>
        <end position="281"/>
    </location>
</feature>
<dbReference type="AlphaFoldDB" id="A0A918S881"/>
<keyword evidence="2" id="KW-0808">Transferase</keyword>
<dbReference type="GO" id="GO:0008168">
    <property type="term" value="F:methyltransferase activity"/>
    <property type="evidence" value="ECO:0007669"/>
    <property type="project" value="UniProtKB-KW"/>
</dbReference>
<keyword evidence="5" id="KW-1185">Reference proteome</keyword>
<dbReference type="InterPro" id="IPR029063">
    <property type="entry name" value="SAM-dependent_MTases_sf"/>
</dbReference>
<dbReference type="Gene3D" id="3.40.50.150">
    <property type="entry name" value="Vaccinia Virus protein VP39"/>
    <property type="match status" value="1"/>
</dbReference>
<dbReference type="PANTHER" id="PTHR13090">
    <property type="entry name" value="ARGININE-HYDROXYLASE NDUFAF5, MITOCHONDRIAL"/>
    <property type="match status" value="1"/>
</dbReference>
<proteinExistence type="predicted"/>
<accession>A0A918S881</accession>
<evidence type="ECO:0000313" key="4">
    <source>
        <dbReference type="EMBL" id="GHA26770.1"/>
    </source>
</evidence>
<name>A0A918S881_9HYPH</name>
<dbReference type="RefSeq" id="WP_189425837.1">
    <property type="nucleotide sequence ID" value="NZ_BMZE01000002.1"/>
</dbReference>
<evidence type="ECO:0000256" key="1">
    <source>
        <dbReference type="ARBA" id="ARBA00022603"/>
    </source>
</evidence>
<keyword evidence="1 4" id="KW-0489">Methyltransferase</keyword>